<dbReference type="AlphaFoldDB" id="A0A317F9Q5"/>
<dbReference type="SUPFAM" id="SSF55729">
    <property type="entry name" value="Acyl-CoA N-acyltransferases (Nat)"/>
    <property type="match status" value="1"/>
</dbReference>
<keyword evidence="3" id="KW-1185">Reference proteome</keyword>
<dbReference type="EMBL" id="QGNA01000008">
    <property type="protein sequence ID" value="PWS34248.1"/>
    <property type="molecule type" value="Genomic_DNA"/>
</dbReference>
<proteinExistence type="predicted"/>
<gene>
    <name evidence="2" type="ORF">DFH01_26870</name>
</gene>
<protein>
    <submittedName>
        <fullName evidence="2">GNAT family N-acetyltransferase</fullName>
    </submittedName>
</protein>
<dbReference type="Pfam" id="PF13480">
    <property type="entry name" value="Acetyltransf_6"/>
    <property type="match status" value="1"/>
</dbReference>
<evidence type="ECO:0000259" key="1">
    <source>
        <dbReference type="Pfam" id="PF13480"/>
    </source>
</evidence>
<feature type="domain" description="BioF2-like acetyltransferase" evidence="1">
    <location>
        <begin position="178"/>
        <end position="318"/>
    </location>
</feature>
<comment type="caution">
    <text evidence="2">The sequence shown here is derived from an EMBL/GenBank/DDBJ whole genome shotgun (WGS) entry which is preliminary data.</text>
</comment>
<keyword evidence="2" id="KW-0808">Transferase</keyword>
<evidence type="ECO:0000313" key="2">
    <source>
        <dbReference type="EMBL" id="PWS34248.1"/>
    </source>
</evidence>
<dbReference type="InterPro" id="IPR016181">
    <property type="entry name" value="Acyl_CoA_acyltransferase"/>
</dbReference>
<accession>A0A317F9Q5</accession>
<reference evidence="3" key="1">
    <citation type="submission" date="2018-05" db="EMBL/GenBank/DDBJ databases">
        <authorList>
            <person name="Du Z."/>
            <person name="Wang X."/>
        </authorList>
    </citation>
    <scope>NUCLEOTIDE SEQUENCE [LARGE SCALE GENOMIC DNA]</scope>
    <source>
        <strain evidence="3">CQN31</strain>
    </source>
</reference>
<sequence length="360" mass="39097">MPSMAAMSTLSEARLVPADATGLPGWCDRFLEDPEAGEFFASRLWYDTLLAHALPPGAAPVLALGGEALLLPMLRAEGRLGALTSPYALDWRPLPAPGADPAALLAAGEALGRAWRFAPPIRLDLLDPEAPALEPLLAGCAAARLRPLRYRHTGNWHEAVAPGAGWEGYLAGRPSALRSTIARKLARAGREAEFHWLDAPGPPLEQGIAAYESVRARSWKPHEPFPDFDAALMRAVAARGLLRLGVLRRRSDGEPVAAQYWVLDRGRRRATVLKLAHAEGERAASPGTVLTALMIRRLLADDGVQELDFGRGDDDYKRLWVGERRQRIGVLLCDPLHPAGLAALLRQAAGRLRRRLGLSR</sequence>
<dbReference type="InterPro" id="IPR038740">
    <property type="entry name" value="BioF2-like_GNAT_dom"/>
</dbReference>
<name>A0A317F9Q5_9PROT</name>
<organism evidence="2 3">
    <name type="scientific">Falsiroseomonas bella</name>
    <dbReference type="NCBI Taxonomy" id="2184016"/>
    <lineage>
        <taxon>Bacteria</taxon>
        <taxon>Pseudomonadati</taxon>
        <taxon>Pseudomonadota</taxon>
        <taxon>Alphaproteobacteria</taxon>
        <taxon>Acetobacterales</taxon>
        <taxon>Roseomonadaceae</taxon>
        <taxon>Falsiroseomonas</taxon>
    </lineage>
</organism>
<dbReference type="GO" id="GO:0016740">
    <property type="term" value="F:transferase activity"/>
    <property type="evidence" value="ECO:0007669"/>
    <property type="project" value="UniProtKB-KW"/>
</dbReference>
<evidence type="ECO:0000313" key="3">
    <source>
        <dbReference type="Proteomes" id="UP000245765"/>
    </source>
</evidence>
<dbReference type="Proteomes" id="UP000245765">
    <property type="component" value="Unassembled WGS sequence"/>
</dbReference>